<evidence type="ECO:0000256" key="4">
    <source>
        <dbReference type="ARBA" id="ARBA00023145"/>
    </source>
</evidence>
<dbReference type="PANTHER" id="PTHR43199:SF1">
    <property type="entry name" value="GLUTATHIONE HYDROLASE PROENZYME"/>
    <property type="match status" value="1"/>
</dbReference>
<dbReference type="Gene3D" id="3.60.20.40">
    <property type="match status" value="1"/>
</dbReference>
<dbReference type="InterPro" id="IPR029055">
    <property type="entry name" value="Ntn_hydrolases_N"/>
</dbReference>
<feature type="compositionally biased region" description="Pro residues" evidence="5">
    <location>
        <begin position="29"/>
        <end position="40"/>
    </location>
</feature>
<organism evidence="7 8">
    <name type="scientific">Rhodoferax potami</name>
    <dbReference type="NCBI Taxonomy" id="3068338"/>
    <lineage>
        <taxon>Bacteria</taxon>
        <taxon>Pseudomonadati</taxon>
        <taxon>Pseudomonadota</taxon>
        <taxon>Betaproteobacteria</taxon>
        <taxon>Burkholderiales</taxon>
        <taxon>Comamonadaceae</taxon>
        <taxon>Rhodoferax</taxon>
    </lineage>
</organism>
<keyword evidence="6" id="KW-0732">Signal</keyword>
<feature type="region of interest" description="Disordered" evidence="5">
    <location>
        <begin position="474"/>
        <end position="498"/>
    </location>
</feature>
<feature type="chain" id="PRO_5046000403" evidence="6">
    <location>
        <begin position="35"/>
        <end position="612"/>
    </location>
</feature>
<comment type="similarity">
    <text evidence="1">Belongs to the gamma-glutamyltransferase family.</text>
</comment>
<evidence type="ECO:0000313" key="8">
    <source>
        <dbReference type="Proteomes" id="UP001321700"/>
    </source>
</evidence>
<name>A0ABU3KJN7_9BURK</name>
<reference evidence="7 8" key="1">
    <citation type="submission" date="2023-08" db="EMBL/GenBank/DDBJ databases">
        <title>Rhodoferax potami sp. nov. and Rhodoferax mekongensis sp. nov., isolated from the Mekong River in Thailand.</title>
        <authorList>
            <person name="Kitikhun S."/>
            <person name="Charoenyingcharoen P."/>
            <person name="Siriarchawattana P."/>
            <person name="Likhitrattanapisal S."/>
            <person name="Nilsakha T."/>
            <person name="Chanpet A."/>
            <person name="Rattanawaree P."/>
            <person name="Ingsriswang S."/>
        </authorList>
    </citation>
    <scope>NUCLEOTIDE SEQUENCE [LARGE SCALE GENOMIC DNA]</scope>
    <source>
        <strain evidence="7 8">TBRC 17660</strain>
    </source>
</reference>
<evidence type="ECO:0000256" key="1">
    <source>
        <dbReference type="ARBA" id="ARBA00009381"/>
    </source>
</evidence>
<evidence type="ECO:0000256" key="5">
    <source>
        <dbReference type="SAM" id="MobiDB-lite"/>
    </source>
</evidence>
<sequence length="612" mass="63269">MTFPPHRTLSLAVTALCAALLSACVVSPPPPAPSAPPPQPEAASGSTAKPGWATRRYAVAAANPLATDAGRQVLAAGGSAVDAAIAVQMVLSLVEPQSSGIGGGAFLLHFNGTTTQAFDGRETAPAAATPALFLDASGQAMKFADAVVGGRSVGVPGAVAMLAQAHALHGKLPWAQLFQPAINLANQGFAISPRMAALLAADPHLKKDPVAAAYFYDAAGKPWPAGHVLRNPELAAVLQGIATRGPSALLRGEVGEAIARKVQGHPTNPGSLSTRDLATYRPLVREPLCFDYDTAPRPVRICGMPPPSSGAIAIGQILRMLDHTPARSLPLVQGQPGADWLHLYTEASRLAFADRGQYLGDPAFVQAPAGNWASLLAPAYLRSRAAQIDSSPTGQSIQFALPGQPGGTPLSYAPMPDQLEYGTSHISVVDTYGNAVAMTTTIEDAWGSRQMVNRGAGLAGGFLLNNQLTDFSFSPTGGDGRPVANRVEPGKRPRSSMSPTLVFDKATGQLLISGGSPGGALIIHFTAKTLYGMLHWGLNAQQAIDLPNFGSLNGPTLLEAGRFSPAVVQALKSRGHTVVEVPMASGLQAIARTPTGFFGGADPRREGVVLGD</sequence>
<evidence type="ECO:0000313" key="7">
    <source>
        <dbReference type="EMBL" id="MDT7517603.1"/>
    </source>
</evidence>
<dbReference type="PANTHER" id="PTHR43199">
    <property type="entry name" value="GLUTATHIONE HYDROLASE"/>
    <property type="match status" value="1"/>
</dbReference>
<evidence type="ECO:0000256" key="3">
    <source>
        <dbReference type="ARBA" id="ARBA00022801"/>
    </source>
</evidence>
<dbReference type="InterPro" id="IPR043138">
    <property type="entry name" value="GGT_lsub"/>
</dbReference>
<keyword evidence="2" id="KW-0808">Transferase</keyword>
<dbReference type="Pfam" id="PF01019">
    <property type="entry name" value="G_glu_transpept"/>
    <property type="match status" value="1"/>
</dbReference>
<keyword evidence="3" id="KW-0378">Hydrolase</keyword>
<protein>
    <submittedName>
        <fullName evidence="7">Gamma-glutamyltransferase family protein</fullName>
    </submittedName>
</protein>
<dbReference type="Proteomes" id="UP001321700">
    <property type="component" value="Unassembled WGS sequence"/>
</dbReference>
<dbReference type="RefSeq" id="WP_313873416.1">
    <property type="nucleotide sequence ID" value="NZ_JAVBIK010000001.1"/>
</dbReference>
<accession>A0ABU3KJN7</accession>
<feature type="signal peptide" evidence="6">
    <location>
        <begin position="1"/>
        <end position="34"/>
    </location>
</feature>
<feature type="region of interest" description="Disordered" evidence="5">
    <location>
        <begin position="29"/>
        <end position="49"/>
    </location>
</feature>
<dbReference type="InterPro" id="IPR043137">
    <property type="entry name" value="GGT_ssub_C"/>
</dbReference>
<comment type="caution">
    <text evidence="7">The sequence shown here is derived from an EMBL/GenBank/DDBJ whole genome shotgun (WGS) entry which is preliminary data.</text>
</comment>
<dbReference type="Gene3D" id="1.10.246.130">
    <property type="match status" value="1"/>
</dbReference>
<dbReference type="InterPro" id="IPR051792">
    <property type="entry name" value="GGT_bact"/>
</dbReference>
<dbReference type="PROSITE" id="PS51257">
    <property type="entry name" value="PROKAR_LIPOPROTEIN"/>
    <property type="match status" value="1"/>
</dbReference>
<dbReference type="SUPFAM" id="SSF56235">
    <property type="entry name" value="N-terminal nucleophile aminohydrolases (Ntn hydrolases)"/>
    <property type="match status" value="1"/>
</dbReference>
<gene>
    <name evidence="7" type="ORF">RAE19_02410</name>
</gene>
<keyword evidence="4" id="KW-0865">Zymogen</keyword>
<dbReference type="PRINTS" id="PR01210">
    <property type="entry name" value="GGTRANSPTASE"/>
</dbReference>
<evidence type="ECO:0000256" key="6">
    <source>
        <dbReference type="SAM" id="SignalP"/>
    </source>
</evidence>
<keyword evidence="8" id="KW-1185">Reference proteome</keyword>
<evidence type="ECO:0000256" key="2">
    <source>
        <dbReference type="ARBA" id="ARBA00022679"/>
    </source>
</evidence>
<dbReference type="EMBL" id="JAVBIK010000001">
    <property type="protein sequence ID" value="MDT7517603.1"/>
    <property type="molecule type" value="Genomic_DNA"/>
</dbReference>
<proteinExistence type="inferred from homology"/>